<keyword evidence="3 6" id="KW-0812">Transmembrane</keyword>
<evidence type="ECO:0000256" key="3">
    <source>
        <dbReference type="ARBA" id="ARBA00022692"/>
    </source>
</evidence>
<dbReference type="InterPro" id="IPR003663">
    <property type="entry name" value="Sugar/inositol_transpt"/>
</dbReference>
<comment type="subcellular location">
    <subcellularLocation>
        <location evidence="1">Membrane</location>
        <topology evidence="1">Multi-pass membrane protein</topology>
    </subcellularLocation>
</comment>
<keyword evidence="8" id="KW-0762">Sugar transport</keyword>
<reference evidence="8 9" key="1">
    <citation type="submission" date="2018-09" db="EMBL/GenBank/DDBJ databases">
        <title>A high-quality reference genome of wild soybean provides a powerful tool to mine soybean genomes.</title>
        <authorList>
            <person name="Xie M."/>
            <person name="Chung C.Y.L."/>
            <person name="Li M.-W."/>
            <person name="Wong F.-L."/>
            <person name="Chan T.-F."/>
            <person name="Lam H.-M."/>
        </authorList>
    </citation>
    <scope>NUCLEOTIDE SEQUENCE [LARGE SCALE GENOMIC DNA]</scope>
    <source>
        <strain evidence="9">cv. W05</strain>
        <tissue evidence="8">Hypocotyl of etiolated seedlings</tissue>
    </source>
</reference>
<gene>
    <name evidence="8" type="ORF">D0Y65_035520</name>
</gene>
<sequence>MNSLNFVSAAIVSVHYSEPSPKLVSISRARDKPYTLVIRSSGHLSNKLKVSALKSNETKPKQFSLCQNGWLPAFPHVLVASMSNFIFGYHIGVMNGPIVSIARELGFEGNSFIEGLVVSIFIAGAFIGSISSASLLDRLGSRLTFQINSIPLILGAIISAQAHSLNEIIGGRFLVGLGIGVNTVLVPIYISEVAPTKYRGALGSLCQIGTCLGIITSLFLGIPSENDPHWVLQLVVDKLVKIQRRFLWGGGSDQSKISWIRWDTVYLPKERGGLGIKDINSFNLALLGKWKWHLLRNQGELWAKVVESKYGGWRGLEEVGRAANESAWWKDLKKVAIQSYQGRALQDGFRWKVGVGDKIKFWEDRPLFDSEIESAISFLNEVDGKTIQQQGGNEWEWIGHPSGTYSTHSAYQLLWEGGAAASNDECFMELWKLKIPTKKNLQRRQVQIMDLSCPFCGCVKEEAAHLFLHCAKIQPIWWETMSWMNIKSVFPSNSRQHLIQHSYVQVDGIRVKRWQCWWMVVVWSIWQMRNTVIFSNAVKYPRLYSISMQQHQLIRSMGIFRDREWEWNFAWRRALFDSEITSAANFLKDVAEFKIQQQISDSWEWSADSEGHYSTRSAYDLIGEGAGDRRHEECFEKLWRMKVPARFLVFGWRLLRDRLPTRKNLQRRQIHLTDSLCPLCRIHQEDASHLFFHCSKVQPIWWESMSWLQLKGASPLNPKQHFLHHLGLQPAGVRNSRWQCWWIALTSSIWKFRNSIIFSNVTFDANKLFEEAIFLLWSWLRGFEKDFSVHFNQWSSNLPQSFMY</sequence>
<feature type="transmembrane region" description="Helical" evidence="6">
    <location>
        <begin position="69"/>
        <end position="92"/>
    </location>
</feature>
<dbReference type="AlphaFoldDB" id="A0A445HAE4"/>
<evidence type="ECO:0000256" key="2">
    <source>
        <dbReference type="ARBA" id="ARBA00022448"/>
    </source>
</evidence>
<name>A0A445HAE4_GLYSO</name>
<dbReference type="InterPro" id="IPR005829">
    <property type="entry name" value="Sugar_transporter_CS"/>
</dbReference>
<dbReference type="InterPro" id="IPR036259">
    <property type="entry name" value="MFS_trans_sf"/>
</dbReference>
<keyword evidence="5 6" id="KW-0472">Membrane</keyword>
<dbReference type="InterPro" id="IPR045263">
    <property type="entry name" value="GLUT"/>
</dbReference>
<organism evidence="8 9">
    <name type="scientific">Glycine soja</name>
    <name type="common">Wild soybean</name>
    <dbReference type="NCBI Taxonomy" id="3848"/>
    <lineage>
        <taxon>Eukaryota</taxon>
        <taxon>Viridiplantae</taxon>
        <taxon>Streptophyta</taxon>
        <taxon>Embryophyta</taxon>
        <taxon>Tracheophyta</taxon>
        <taxon>Spermatophyta</taxon>
        <taxon>Magnoliopsida</taxon>
        <taxon>eudicotyledons</taxon>
        <taxon>Gunneridae</taxon>
        <taxon>Pentapetalae</taxon>
        <taxon>rosids</taxon>
        <taxon>fabids</taxon>
        <taxon>Fabales</taxon>
        <taxon>Fabaceae</taxon>
        <taxon>Papilionoideae</taxon>
        <taxon>50 kb inversion clade</taxon>
        <taxon>NPAAA clade</taxon>
        <taxon>indigoferoid/millettioid clade</taxon>
        <taxon>Phaseoleae</taxon>
        <taxon>Glycine</taxon>
        <taxon>Glycine subgen. Soja</taxon>
    </lineage>
</organism>
<keyword evidence="2" id="KW-0813">Transport</keyword>
<evidence type="ECO:0000313" key="8">
    <source>
        <dbReference type="EMBL" id="RZB70578.1"/>
    </source>
</evidence>
<dbReference type="GO" id="GO:0015149">
    <property type="term" value="F:hexose transmembrane transporter activity"/>
    <property type="evidence" value="ECO:0007669"/>
    <property type="project" value="TreeGrafter"/>
</dbReference>
<feature type="transmembrane region" description="Helical" evidence="6">
    <location>
        <begin position="202"/>
        <end position="222"/>
    </location>
</feature>
<keyword evidence="9" id="KW-1185">Reference proteome</keyword>
<dbReference type="Pfam" id="PF13966">
    <property type="entry name" value="zf-RVT"/>
    <property type="match status" value="2"/>
</dbReference>
<keyword evidence="4 6" id="KW-1133">Transmembrane helix</keyword>
<dbReference type="InterPro" id="IPR005828">
    <property type="entry name" value="MFS_sugar_transport-like"/>
</dbReference>
<dbReference type="Proteomes" id="UP000289340">
    <property type="component" value="Chromosome 13"/>
</dbReference>
<proteinExistence type="predicted"/>
<dbReference type="PANTHER" id="PTHR23503:SF103">
    <property type="entry name" value="PLASTIDIC GLUCOSE TRANSPORTER 1-RELATED"/>
    <property type="match status" value="1"/>
</dbReference>
<evidence type="ECO:0000313" key="9">
    <source>
        <dbReference type="Proteomes" id="UP000289340"/>
    </source>
</evidence>
<protein>
    <submittedName>
        <fullName evidence="8">Putative plastidic glucose transporter 1 isoform B</fullName>
    </submittedName>
</protein>
<evidence type="ECO:0000256" key="5">
    <source>
        <dbReference type="ARBA" id="ARBA00023136"/>
    </source>
</evidence>
<dbReference type="PANTHER" id="PTHR23503">
    <property type="entry name" value="SOLUTE CARRIER FAMILY 2"/>
    <property type="match status" value="1"/>
</dbReference>
<dbReference type="InterPro" id="IPR026960">
    <property type="entry name" value="RVT-Znf"/>
</dbReference>
<dbReference type="Pfam" id="PF00083">
    <property type="entry name" value="Sugar_tr"/>
    <property type="match status" value="1"/>
</dbReference>
<dbReference type="PROSITE" id="PS00217">
    <property type="entry name" value="SUGAR_TRANSPORT_2"/>
    <property type="match status" value="1"/>
</dbReference>
<dbReference type="GO" id="GO:0016020">
    <property type="term" value="C:membrane"/>
    <property type="evidence" value="ECO:0007669"/>
    <property type="project" value="UniProtKB-SubCell"/>
</dbReference>
<accession>A0A445HAE4</accession>
<evidence type="ECO:0000259" key="7">
    <source>
        <dbReference type="Pfam" id="PF13966"/>
    </source>
</evidence>
<dbReference type="EMBL" id="QZWG01000013">
    <property type="protein sequence ID" value="RZB70578.1"/>
    <property type="molecule type" value="Genomic_DNA"/>
</dbReference>
<feature type="domain" description="Reverse transcriptase zinc-binding" evidence="7">
    <location>
        <begin position="409"/>
        <end position="477"/>
    </location>
</feature>
<dbReference type="Gene3D" id="1.20.1250.20">
    <property type="entry name" value="MFS general substrate transporter like domains"/>
    <property type="match status" value="1"/>
</dbReference>
<feature type="transmembrane region" description="Helical" evidence="6">
    <location>
        <begin position="112"/>
        <end position="136"/>
    </location>
</feature>
<dbReference type="SUPFAM" id="SSF103473">
    <property type="entry name" value="MFS general substrate transporter"/>
    <property type="match status" value="1"/>
</dbReference>
<feature type="domain" description="Reverse transcriptase zinc-binding" evidence="7">
    <location>
        <begin position="613"/>
        <end position="701"/>
    </location>
</feature>
<evidence type="ECO:0000256" key="4">
    <source>
        <dbReference type="ARBA" id="ARBA00022989"/>
    </source>
</evidence>
<evidence type="ECO:0000256" key="1">
    <source>
        <dbReference type="ARBA" id="ARBA00004141"/>
    </source>
</evidence>
<feature type="transmembrane region" description="Helical" evidence="6">
    <location>
        <begin position="168"/>
        <end position="190"/>
    </location>
</feature>
<dbReference type="PRINTS" id="PR00171">
    <property type="entry name" value="SUGRTRNSPORT"/>
</dbReference>
<evidence type="ECO:0000256" key="6">
    <source>
        <dbReference type="SAM" id="Phobius"/>
    </source>
</evidence>
<comment type="caution">
    <text evidence="8">The sequence shown here is derived from an EMBL/GenBank/DDBJ whole genome shotgun (WGS) entry which is preliminary data.</text>
</comment>